<dbReference type="InterPro" id="IPR043128">
    <property type="entry name" value="Rev_trsase/Diguanyl_cyclase"/>
</dbReference>
<dbReference type="Proteomes" id="UP000054018">
    <property type="component" value="Unassembled WGS sequence"/>
</dbReference>
<dbReference type="OrthoDB" id="3201810at2759"/>
<feature type="non-terminal residue" evidence="2">
    <location>
        <position position="1"/>
    </location>
</feature>
<keyword evidence="3" id="KW-1185">Reference proteome</keyword>
<dbReference type="InterPro" id="IPR043502">
    <property type="entry name" value="DNA/RNA_pol_sf"/>
</dbReference>
<evidence type="ECO:0000259" key="1">
    <source>
        <dbReference type="Pfam" id="PF17919"/>
    </source>
</evidence>
<accession>A0A0C9YLZ8</accession>
<dbReference type="EMBL" id="KN834241">
    <property type="protein sequence ID" value="KIK11332.1"/>
    <property type="molecule type" value="Genomic_DNA"/>
</dbReference>
<dbReference type="InterPro" id="IPR041577">
    <property type="entry name" value="RT_RNaseH_2"/>
</dbReference>
<organism evidence="2 3">
    <name type="scientific">Pisolithus microcarpus 441</name>
    <dbReference type="NCBI Taxonomy" id="765257"/>
    <lineage>
        <taxon>Eukaryota</taxon>
        <taxon>Fungi</taxon>
        <taxon>Dikarya</taxon>
        <taxon>Basidiomycota</taxon>
        <taxon>Agaricomycotina</taxon>
        <taxon>Agaricomycetes</taxon>
        <taxon>Agaricomycetidae</taxon>
        <taxon>Boletales</taxon>
        <taxon>Sclerodermatineae</taxon>
        <taxon>Pisolithaceae</taxon>
        <taxon>Pisolithus</taxon>
    </lineage>
</organism>
<gene>
    <name evidence="2" type="ORF">PISMIDRAFT_42768</name>
</gene>
<dbReference type="HOGENOM" id="CLU_175722_0_0_1"/>
<dbReference type="Pfam" id="PF17919">
    <property type="entry name" value="RT_RNaseH_2"/>
    <property type="match status" value="1"/>
</dbReference>
<dbReference type="AlphaFoldDB" id="A0A0C9YLZ8"/>
<protein>
    <recommendedName>
        <fullName evidence="1">Reverse transcriptase/retrotransposon-derived protein RNase H-like domain-containing protein</fullName>
    </recommendedName>
</protein>
<evidence type="ECO:0000313" key="2">
    <source>
        <dbReference type="EMBL" id="KIK11332.1"/>
    </source>
</evidence>
<evidence type="ECO:0000313" key="3">
    <source>
        <dbReference type="Proteomes" id="UP000054018"/>
    </source>
</evidence>
<reference evidence="2 3" key="1">
    <citation type="submission" date="2014-04" db="EMBL/GenBank/DDBJ databases">
        <authorList>
            <consortium name="DOE Joint Genome Institute"/>
            <person name="Kuo A."/>
            <person name="Kohler A."/>
            <person name="Costa M.D."/>
            <person name="Nagy L.G."/>
            <person name="Floudas D."/>
            <person name="Copeland A."/>
            <person name="Barry K.W."/>
            <person name="Cichocki N."/>
            <person name="Veneault-Fourrey C."/>
            <person name="LaButti K."/>
            <person name="Lindquist E.A."/>
            <person name="Lipzen A."/>
            <person name="Lundell T."/>
            <person name="Morin E."/>
            <person name="Murat C."/>
            <person name="Sun H."/>
            <person name="Tunlid A."/>
            <person name="Henrissat B."/>
            <person name="Grigoriev I.V."/>
            <person name="Hibbett D.S."/>
            <person name="Martin F."/>
            <person name="Nordberg H.P."/>
            <person name="Cantor M.N."/>
            <person name="Hua S.X."/>
        </authorList>
    </citation>
    <scope>NUCLEOTIDE SEQUENCE [LARGE SCALE GENOMIC DNA]</scope>
    <source>
        <strain evidence="2 3">441</strain>
    </source>
</reference>
<feature type="non-terminal residue" evidence="2">
    <location>
        <position position="74"/>
    </location>
</feature>
<name>A0A0C9YLZ8_9AGAM</name>
<sequence>LPNLAEHTHILNPLTTKEADQRFPPWTQEHQAAFQAIKDLVVSPRCLATIDHDNPGDNWIFLTCDASNYHMGTI</sequence>
<dbReference type="SUPFAM" id="SSF56672">
    <property type="entry name" value="DNA/RNA polymerases"/>
    <property type="match status" value="1"/>
</dbReference>
<proteinExistence type="predicted"/>
<dbReference type="Gene3D" id="3.30.70.270">
    <property type="match status" value="1"/>
</dbReference>
<reference evidence="3" key="2">
    <citation type="submission" date="2015-01" db="EMBL/GenBank/DDBJ databases">
        <title>Evolutionary Origins and Diversification of the Mycorrhizal Mutualists.</title>
        <authorList>
            <consortium name="DOE Joint Genome Institute"/>
            <consortium name="Mycorrhizal Genomics Consortium"/>
            <person name="Kohler A."/>
            <person name="Kuo A."/>
            <person name="Nagy L.G."/>
            <person name="Floudas D."/>
            <person name="Copeland A."/>
            <person name="Barry K.W."/>
            <person name="Cichocki N."/>
            <person name="Veneault-Fourrey C."/>
            <person name="LaButti K."/>
            <person name="Lindquist E.A."/>
            <person name="Lipzen A."/>
            <person name="Lundell T."/>
            <person name="Morin E."/>
            <person name="Murat C."/>
            <person name="Riley R."/>
            <person name="Ohm R."/>
            <person name="Sun H."/>
            <person name="Tunlid A."/>
            <person name="Henrissat B."/>
            <person name="Grigoriev I.V."/>
            <person name="Hibbett D.S."/>
            <person name="Martin F."/>
        </authorList>
    </citation>
    <scope>NUCLEOTIDE SEQUENCE [LARGE SCALE GENOMIC DNA]</scope>
    <source>
        <strain evidence="3">441</strain>
    </source>
</reference>
<feature type="domain" description="Reverse transcriptase/retrotransposon-derived protein RNase H-like" evidence="1">
    <location>
        <begin position="26"/>
        <end position="73"/>
    </location>
</feature>